<dbReference type="Pfam" id="PF06969">
    <property type="entry name" value="HemN_C"/>
    <property type="match status" value="1"/>
</dbReference>
<dbReference type="OrthoDB" id="6937424at2"/>
<dbReference type="PANTHER" id="PTHR13932">
    <property type="entry name" value="COPROPORPHYRINIGEN III OXIDASE"/>
    <property type="match status" value="1"/>
</dbReference>
<dbReference type="GO" id="GO:0005737">
    <property type="term" value="C:cytoplasm"/>
    <property type="evidence" value="ECO:0007669"/>
    <property type="project" value="TreeGrafter"/>
</dbReference>
<dbReference type="Proteomes" id="UP000028931">
    <property type="component" value="Chromosome"/>
</dbReference>
<dbReference type="Gene3D" id="1.10.10.920">
    <property type="match status" value="1"/>
</dbReference>
<proteinExistence type="predicted"/>
<dbReference type="GO" id="GO:0051539">
    <property type="term" value="F:4 iron, 4 sulfur cluster binding"/>
    <property type="evidence" value="ECO:0007669"/>
    <property type="project" value="TreeGrafter"/>
</dbReference>
<evidence type="ECO:0000313" key="6">
    <source>
        <dbReference type="Proteomes" id="UP000028931"/>
    </source>
</evidence>
<dbReference type="EMBL" id="CP009048">
    <property type="protein sequence ID" value="AIL61335.1"/>
    <property type="molecule type" value="Genomic_DNA"/>
</dbReference>
<dbReference type="AlphaFoldDB" id="A0A077F9Y5"/>
<organism evidence="5 6">
    <name type="scientific">Pseudomonas alkylphenolica</name>
    <dbReference type="NCBI Taxonomy" id="237609"/>
    <lineage>
        <taxon>Bacteria</taxon>
        <taxon>Pseudomonadati</taxon>
        <taxon>Pseudomonadota</taxon>
        <taxon>Gammaproteobacteria</taxon>
        <taxon>Pseudomonadales</taxon>
        <taxon>Pseudomonadaceae</taxon>
        <taxon>Pseudomonas</taxon>
    </lineage>
</organism>
<dbReference type="SUPFAM" id="SSF102114">
    <property type="entry name" value="Radical SAM enzymes"/>
    <property type="match status" value="1"/>
</dbReference>
<dbReference type="InterPro" id="IPR034505">
    <property type="entry name" value="Coproporphyrinogen-III_oxidase"/>
</dbReference>
<evidence type="ECO:0000256" key="3">
    <source>
        <dbReference type="ARBA" id="ARBA00030263"/>
    </source>
</evidence>
<dbReference type="InterPro" id="IPR058240">
    <property type="entry name" value="rSAM_sf"/>
</dbReference>
<protein>
    <recommendedName>
        <fullName evidence="1">Oxygen-independent coproporphyrinogen III oxidase</fullName>
    </recommendedName>
    <alternativeName>
        <fullName evidence="3">Coproporphyrinogen III dehydrogenase</fullName>
    </alternativeName>
</protein>
<feature type="domain" description="HemN C-terminal" evidence="4">
    <location>
        <begin position="353"/>
        <end position="417"/>
    </location>
</feature>
<sequence length="448" mass="50628">MLDVLHPRNEQVVRRDQGVLDPNSYVDVRRFHGGVGSLDVLRALRSSRQQQRPLSLNVQVPTCLRTDSQSVEAYLQALAREIDLVGCHLGTQQRVEQFHLGGSTPAPEQLQRLMAQLHKRFNFLTHESGDYSVDVDLHHTTWATMGLLRDQGFNHVSIGVPDIGEGSELSQDCYQNPAPINSLIDAARTFDYRSVSVDLGYGHAWQTPASFALKLTTLIELEPDRLQVFDYAHPPLRYARCAQRAASSEQDKAMMRRICFELLLAAGYQHIGLGQFVRPDDDLAIAQERGRLRRNCQGFTRYGYCDHVGFGLGAISQLDALYAQNTEVPGDYLEHLQQGQLATARGWRCEDSDQVRQRVMERLACDLQLDIRAIETRYGLNFQQYFPTAWRRLEAMSHAGLVELSEGLISILPAGRLEIDAICQLFEQDVNNSALSSRHEWIDHDACL</sequence>
<accession>A0A077F9Y5</accession>
<dbReference type="GO" id="GO:0051989">
    <property type="term" value="F:coproporphyrinogen dehydrogenase activity"/>
    <property type="evidence" value="ECO:0007669"/>
    <property type="project" value="TreeGrafter"/>
</dbReference>
<name>A0A077F9Y5_9PSED</name>
<gene>
    <name evidence="5" type="ORF">PSAKL28_21140</name>
</gene>
<evidence type="ECO:0000259" key="4">
    <source>
        <dbReference type="Pfam" id="PF06969"/>
    </source>
</evidence>
<reference evidence="5 6" key="1">
    <citation type="submission" date="2014-07" db="EMBL/GenBank/DDBJ databases">
        <authorList>
            <person name="Lee K."/>
            <person name="Lim J.Y."/>
            <person name="Hwang I."/>
        </authorList>
    </citation>
    <scope>NUCLEOTIDE SEQUENCE [LARGE SCALE GENOMIC DNA]</scope>
    <source>
        <strain evidence="5 6">KL28</strain>
    </source>
</reference>
<evidence type="ECO:0000256" key="1">
    <source>
        <dbReference type="ARBA" id="ARBA00020156"/>
    </source>
</evidence>
<dbReference type="HOGENOM" id="CLU_027579_3_0_6"/>
<dbReference type="GO" id="GO:0006782">
    <property type="term" value="P:protoporphyrinogen IX biosynthetic process"/>
    <property type="evidence" value="ECO:0007669"/>
    <property type="project" value="TreeGrafter"/>
</dbReference>
<dbReference type="InterPro" id="IPR010723">
    <property type="entry name" value="HemN_C"/>
</dbReference>
<dbReference type="KEGG" id="palk:PSAKL28_21140"/>
<dbReference type="PANTHER" id="PTHR13932:SF6">
    <property type="entry name" value="OXYGEN-INDEPENDENT COPROPORPHYRINOGEN III OXIDASE"/>
    <property type="match status" value="1"/>
</dbReference>
<evidence type="ECO:0000256" key="2">
    <source>
        <dbReference type="ARBA" id="ARBA00023002"/>
    </source>
</evidence>
<keyword evidence="2" id="KW-0560">Oxidoreductase</keyword>
<dbReference type="RefSeq" id="WP_038609966.1">
    <property type="nucleotide sequence ID" value="NZ_CP009048.1"/>
</dbReference>
<evidence type="ECO:0000313" key="5">
    <source>
        <dbReference type="EMBL" id="AIL61335.1"/>
    </source>
</evidence>
<dbReference type="eggNOG" id="COG0635">
    <property type="taxonomic scope" value="Bacteria"/>
</dbReference>